<reference evidence="2 3" key="1">
    <citation type="submission" date="2024-09" db="EMBL/GenBank/DDBJ databases">
        <authorList>
            <person name="D'Angelo T."/>
        </authorList>
    </citation>
    <scope>NUCLEOTIDE SEQUENCE [LARGE SCALE GENOMIC DNA]</scope>
    <source>
        <strain evidence="2">SAG AM-320-E07</strain>
    </source>
</reference>
<keyword evidence="1" id="KW-0472">Membrane</keyword>
<protein>
    <submittedName>
        <fullName evidence="2">DUF2723 domain-containing protein</fullName>
    </submittedName>
</protein>
<dbReference type="InterPro" id="IPR021280">
    <property type="entry name" value="TMEM260-like"/>
</dbReference>
<feature type="transmembrane region" description="Helical" evidence="1">
    <location>
        <begin position="12"/>
        <end position="30"/>
    </location>
</feature>
<keyword evidence="3" id="KW-1185">Reference proteome</keyword>
<feature type="transmembrane region" description="Helical" evidence="1">
    <location>
        <begin position="146"/>
        <end position="164"/>
    </location>
</feature>
<feature type="non-terminal residue" evidence="2">
    <location>
        <position position="185"/>
    </location>
</feature>
<dbReference type="InterPro" id="IPR052724">
    <property type="entry name" value="GT117_domain-containing"/>
</dbReference>
<keyword evidence="1" id="KW-1133">Transmembrane helix</keyword>
<accession>A0ABV6YMC3</accession>
<dbReference type="EMBL" id="JBHPKH010000183">
    <property type="protein sequence ID" value="MFC1573486.1"/>
    <property type="molecule type" value="Genomic_DNA"/>
</dbReference>
<evidence type="ECO:0000313" key="2">
    <source>
        <dbReference type="EMBL" id="MFC1573486.1"/>
    </source>
</evidence>
<dbReference type="Proteomes" id="UP001593833">
    <property type="component" value="Unassembled WGS sequence"/>
</dbReference>
<feature type="transmembrane region" description="Helical" evidence="1">
    <location>
        <begin position="115"/>
        <end position="140"/>
    </location>
</feature>
<organism evidence="2 3">
    <name type="scientific">Eiseniibacteriota bacterium</name>
    <dbReference type="NCBI Taxonomy" id="2212470"/>
    <lineage>
        <taxon>Bacteria</taxon>
        <taxon>Candidatus Eiseniibacteriota</taxon>
    </lineage>
</organism>
<feature type="transmembrane region" description="Helical" evidence="1">
    <location>
        <begin position="71"/>
        <end position="94"/>
    </location>
</feature>
<evidence type="ECO:0000313" key="3">
    <source>
        <dbReference type="Proteomes" id="UP001593833"/>
    </source>
</evidence>
<sequence length="185" mass="19781">MNQDGLQKRAAIAVFLFPIIVYICTLARHITFVDSGELCAVAATLGIAHPPGYPLYTVLGYLFSIIPASTIPFRIGLLSALSASFATLLLYQAASRLLIVFSERTSQLTQPRPPAAAAMALAPMAGALLFAFSLTVWGQAVVVEVYTLQTLLVILFLGTCARAFTVPARAVCYWPWVAFAAGLAL</sequence>
<gene>
    <name evidence="2" type="ORF">ACFL6M_07820</name>
</gene>
<comment type="caution">
    <text evidence="2">The sequence shown here is derived from an EMBL/GenBank/DDBJ whole genome shotgun (WGS) entry which is preliminary data.</text>
</comment>
<proteinExistence type="predicted"/>
<evidence type="ECO:0000256" key="1">
    <source>
        <dbReference type="SAM" id="Phobius"/>
    </source>
</evidence>
<dbReference type="PANTHER" id="PTHR16214">
    <property type="entry name" value="TRANSMEMBRANE PROTEIN 260"/>
    <property type="match status" value="1"/>
</dbReference>
<dbReference type="PANTHER" id="PTHR16214:SF3">
    <property type="entry name" value="TRANSMEMBRANE PROTEIN 260"/>
    <property type="match status" value="1"/>
</dbReference>
<keyword evidence="1" id="KW-0812">Transmembrane</keyword>
<name>A0ABV6YMC3_UNCEI</name>
<dbReference type="Pfam" id="PF11028">
    <property type="entry name" value="TMEM260-like"/>
    <property type="match status" value="1"/>
</dbReference>